<dbReference type="PANTHER" id="PTHR36595:SF1">
    <property type="entry name" value="TRANSMEMBRANE PROTEIN"/>
    <property type="match status" value="1"/>
</dbReference>
<keyword evidence="2" id="KW-0472">Membrane</keyword>
<feature type="region of interest" description="Disordered" evidence="1">
    <location>
        <begin position="75"/>
        <end position="98"/>
    </location>
</feature>
<keyword evidence="4" id="KW-1185">Reference proteome</keyword>
<organism evidence="3 4">
    <name type="scientific">Actinidia rufa</name>
    <dbReference type="NCBI Taxonomy" id="165716"/>
    <lineage>
        <taxon>Eukaryota</taxon>
        <taxon>Viridiplantae</taxon>
        <taxon>Streptophyta</taxon>
        <taxon>Embryophyta</taxon>
        <taxon>Tracheophyta</taxon>
        <taxon>Spermatophyta</taxon>
        <taxon>Magnoliopsida</taxon>
        <taxon>eudicotyledons</taxon>
        <taxon>Gunneridae</taxon>
        <taxon>Pentapetalae</taxon>
        <taxon>asterids</taxon>
        <taxon>Ericales</taxon>
        <taxon>Actinidiaceae</taxon>
        <taxon>Actinidia</taxon>
    </lineage>
</organism>
<protein>
    <submittedName>
        <fullName evidence="3">Uncharacterized protein</fullName>
    </submittedName>
</protein>
<name>A0A7J0GWR3_9ERIC</name>
<gene>
    <name evidence="3" type="ORF">Acr_24g0014230</name>
</gene>
<evidence type="ECO:0000313" key="3">
    <source>
        <dbReference type="EMBL" id="GFZ15233.1"/>
    </source>
</evidence>
<sequence length="141" mass="15800">MLNSTIELISLAASNSHFIFCFCNLIIVILLVGGSKPASEFAQDSPVHHPKVAQRNKNDVEGSITTSIEAMVVEEKENKGTNTSIEAMVVEEKENNNVDEDDELRRRVEEFIDKINDGWKAENAVSRVAQLDLRKTNMRVL</sequence>
<keyword evidence="2" id="KW-0812">Transmembrane</keyword>
<dbReference type="AlphaFoldDB" id="A0A7J0GWR3"/>
<dbReference type="Proteomes" id="UP000585474">
    <property type="component" value="Unassembled WGS sequence"/>
</dbReference>
<feature type="transmembrane region" description="Helical" evidence="2">
    <location>
        <begin position="12"/>
        <end position="33"/>
    </location>
</feature>
<proteinExistence type="predicted"/>
<keyword evidence="2" id="KW-1133">Transmembrane helix</keyword>
<evidence type="ECO:0000313" key="4">
    <source>
        <dbReference type="Proteomes" id="UP000585474"/>
    </source>
</evidence>
<feature type="region of interest" description="Disordered" evidence="1">
    <location>
        <begin position="41"/>
        <end position="60"/>
    </location>
</feature>
<evidence type="ECO:0000256" key="1">
    <source>
        <dbReference type="SAM" id="MobiDB-lite"/>
    </source>
</evidence>
<dbReference type="OrthoDB" id="1110706at2759"/>
<comment type="caution">
    <text evidence="3">The sequence shown here is derived from an EMBL/GenBank/DDBJ whole genome shotgun (WGS) entry which is preliminary data.</text>
</comment>
<dbReference type="EMBL" id="BJWL01000024">
    <property type="protein sequence ID" value="GFZ15233.1"/>
    <property type="molecule type" value="Genomic_DNA"/>
</dbReference>
<reference evidence="3 4" key="1">
    <citation type="submission" date="2019-07" db="EMBL/GenBank/DDBJ databases">
        <title>De Novo Assembly of kiwifruit Actinidia rufa.</title>
        <authorList>
            <person name="Sugita-Konishi S."/>
            <person name="Sato K."/>
            <person name="Mori E."/>
            <person name="Abe Y."/>
            <person name="Kisaki G."/>
            <person name="Hamano K."/>
            <person name="Suezawa K."/>
            <person name="Otani M."/>
            <person name="Fukuda T."/>
            <person name="Manabe T."/>
            <person name="Gomi K."/>
            <person name="Tabuchi M."/>
            <person name="Akimitsu K."/>
            <person name="Kataoka I."/>
        </authorList>
    </citation>
    <scope>NUCLEOTIDE SEQUENCE [LARGE SCALE GENOMIC DNA]</scope>
    <source>
        <strain evidence="4">cv. Fuchu</strain>
    </source>
</reference>
<evidence type="ECO:0000256" key="2">
    <source>
        <dbReference type="SAM" id="Phobius"/>
    </source>
</evidence>
<accession>A0A7J0GWR3</accession>
<dbReference type="PANTHER" id="PTHR36595">
    <property type="entry name" value="TRANSMEMBRANE PROTEIN"/>
    <property type="match status" value="1"/>
</dbReference>